<dbReference type="InterPro" id="IPR039434">
    <property type="entry name" value="NSs-like"/>
</dbReference>
<evidence type="ECO:0000313" key="1">
    <source>
        <dbReference type="EMBL" id="ALG75835.1"/>
    </source>
</evidence>
<proteinExistence type="predicted"/>
<dbReference type="Proteomes" id="UP000125179">
    <property type="component" value="Genome"/>
</dbReference>
<protein>
    <submittedName>
        <fullName evidence="1">Nonstructural protein</fullName>
    </submittedName>
</protein>
<accession>A0A0N9MPA8</accession>
<dbReference type="Pfam" id="PF11073">
    <property type="entry name" value="NSs"/>
    <property type="match status" value="1"/>
</dbReference>
<reference evidence="1 2" key="1">
    <citation type="journal article" date="2015" name="Virol. J.">
        <title>Co-circulation of a novel phlebovirus and Massilia virus in sandflies, Portugal.</title>
        <authorList>
            <person name="Amaro F."/>
            <person name="Ze-Ze L."/>
            <person name="Alves M.J."/>
            <person name="Borstler J."/>
            <person name="Clos J."/>
            <person name="Lorenzen S."/>
            <person name="Becker S.C."/>
            <person name="Schmidt-Chanasit J."/>
            <person name="Cadar D."/>
        </authorList>
    </citation>
    <scope>NUCLEOTIDE SEQUENCE [LARGE SCALE GENOMIC DNA]</scope>
    <source>
        <strain evidence="1 2">S20</strain>
    </source>
</reference>
<name>A0A0N9MPA8_9VIRU</name>
<dbReference type="EMBL" id="KR363192">
    <property type="protein sequence ID" value="ALG75835.1"/>
    <property type="molecule type" value="Genomic_RNA"/>
</dbReference>
<keyword evidence="2" id="KW-1185">Reference proteome</keyword>
<organism evidence="1 2">
    <name type="scientific">Alcube virus</name>
    <dbReference type="NCBI Taxonomy" id="1725367"/>
    <lineage>
        <taxon>Viruses</taxon>
        <taxon>Riboviria</taxon>
        <taxon>Orthornavirae</taxon>
        <taxon>Negarnaviricota</taxon>
        <taxon>Polyploviricotina</taxon>
        <taxon>Bunyaviricetes</taxon>
        <taxon>Hareavirales</taxon>
        <taxon>Phenuiviridae</taxon>
        <taxon>Phlebovirus</taxon>
        <taxon>Phlebovirus alcubeense</taxon>
    </lineage>
</organism>
<dbReference type="KEGG" id="vg:65101323"/>
<sequence length="273" mass="31378">MSLHYLYDRVTPSYDYPNIGEVVANFVAVNSNVGLPVCVYDDLEFELAGHRQSLTYRETLFDFIDNDEMPWRWGPRLWGSRVTLDEVPLLDPLMKTFQGLPVTDLMDPRLHFTRNALFWPLDHVSLKAFRILYPCRFVSFNSSRRELAEYIFEATRAPNLESGLVQLAKKVRDMALSLGLTERLVPCKDIIKSICILQFIRMLKGFQLDRERSILQGGTLIPFMIGCTEAVVRDFPGLISTWEPRLNVVDFLHVTPYDSGVSTDSEFDSDIEV</sequence>
<dbReference type="GeneID" id="65101323"/>
<evidence type="ECO:0000313" key="2">
    <source>
        <dbReference type="Proteomes" id="UP000125179"/>
    </source>
</evidence>
<dbReference type="RefSeq" id="YP_010086161.1">
    <property type="nucleotide sequence ID" value="NC_055372.1"/>
</dbReference>